<accession>A0A2Z5ZCK3</accession>
<name>A0A2Z5ZCK3_9CAUD</name>
<dbReference type="KEGG" id="vg:65108310"/>
<organism evidence="1 2">
    <name type="scientific">Escherichia phage EcS1</name>
    <dbReference type="NCBI Taxonomy" id="2083276"/>
    <lineage>
        <taxon>Viruses</taxon>
        <taxon>Duplodnaviria</taxon>
        <taxon>Heunggongvirae</taxon>
        <taxon>Uroviricota</taxon>
        <taxon>Caudoviricetes</taxon>
        <taxon>Pantevenvirales</taxon>
        <taxon>Straboviridae</taxon>
        <taxon>Tevenvirinae</taxon>
        <taxon>Kagamiyamavirus</taxon>
        <taxon>Kagamiyamavirus ecs1</taxon>
    </lineage>
</organism>
<sequence>MKEFFAVLKRFEDAARAAEEANCDSEISDMEWRTRETEADFQRQALIDFVQENFWTPPAGCEVGKL</sequence>
<protein>
    <submittedName>
        <fullName evidence="1">Uncharacterized protein</fullName>
    </submittedName>
</protein>
<evidence type="ECO:0000313" key="1">
    <source>
        <dbReference type="EMBL" id="BBC78171.1"/>
    </source>
</evidence>
<proteinExistence type="predicted"/>
<keyword evidence="2" id="KW-1185">Reference proteome</keyword>
<dbReference type="RefSeq" id="YP_010090818.1">
    <property type="nucleotide sequence ID" value="NC_055721.1"/>
</dbReference>
<reference evidence="1 2" key="1">
    <citation type="submission" date="2018-02" db="EMBL/GenBank/DDBJ databases">
        <title>Full genome sequencing of a novel polyvalent bacteriophage as one of T4-Family member.</title>
        <authorList>
            <person name="Kawasaki T."/>
            <person name="Saad A.M."/>
            <person name="Yamada T."/>
        </authorList>
    </citation>
    <scope>NUCLEOTIDE SEQUENCE [LARGE SCALE GENOMIC DNA]</scope>
    <source>
        <strain evidence="1 2">EcS1</strain>
    </source>
</reference>
<dbReference type="EMBL" id="LC371242">
    <property type="protein sequence ID" value="BBC78171.1"/>
    <property type="molecule type" value="Genomic_DNA"/>
</dbReference>
<evidence type="ECO:0000313" key="2">
    <source>
        <dbReference type="Proteomes" id="UP000250157"/>
    </source>
</evidence>
<dbReference type="GeneID" id="65108310"/>
<dbReference type="Proteomes" id="UP000250157">
    <property type="component" value="Segment"/>
</dbReference>